<protein>
    <recommendedName>
        <fullName evidence="2">J domain-containing protein</fullName>
    </recommendedName>
</protein>
<evidence type="ECO:0000313" key="3">
    <source>
        <dbReference type="EMBL" id="CAK9104218.1"/>
    </source>
</evidence>
<dbReference type="PROSITE" id="PS50076">
    <property type="entry name" value="DNAJ_2"/>
    <property type="match status" value="1"/>
</dbReference>
<dbReference type="InterPro" id="IPR050870">
    <property type="entry name" value="FAST_kinase"/>
</dbReference>
<dbReference type="PANTHER" id="PTHR21228:SF40">
    <property type="entry name" value="LD45607P"/>
    <property type="match status" value="1"/>
</dbReference>
<accession>A0ABP0RV29</accession>
<dbReference type="PANTHER" id="PTHR21228">
    <property type="entry name" value="FAST LEU-RICH DOMAIN-CONTAINING"/>
    <property type="match status" value="1"/>
</dbReference>
<proteinExistence type="predicted"/>
<feature type="region of interest" description="Disordered" evidence="1">
    <location>
        <begin position="317"/>
        <end position="417"/>
    </location>
</feature>
<feature type="compositionally biased region" description="Acidic residues" evidence="1">
    <location>
        <begin position="390"/>
        <end position="417"/>
    </location>
</feature>
<organism evidence="3 4">
    <name type="scientific">Durusdinium trenchii</name>
    <dbReference type="NCBI Taxonomy" id="1381693"/>
    <lineage>
        <taxon>Eukaryota</taxon>
        <taxon>Sar</taxon>
        <taxon>Alveolata</taxon>
        <taxon>Dinophyceae</taxon>
        <taxon>Suessiales</taxon>
        <taxon>Symbiodiniaceae</taxon>
        <taxon>Durusdinium</taxon>
    </lineage>
</organism>
<sequence>MDPYKVLGVPASQVKHPSDLDKVRQRAKKLYKRYASEKNKFQAKKVMEAFEMVKGNMKKIGEGAYKLLGRGRKERELDKHFNHQTKEIKKDRRVKKTLKQARKGEKRFHLPGDKERIPTFRRSKKRRRRQMQKIKKPNVDVLQGLQRLAAVLPQRTKFPKVVKLLYRWTKEYMNVDNREYIFRVLNDLTKLPFLAEDKEGRQDVICVFEYVLTYNSEWFQKDDKHRMLGRAWHMATVLFCQCFTDDAFTLSSTISKLTEAFGLIEQHKTDIDSYLEEKQRRAAKHEAKVEAAKLEAKLESKEEILDAKLEEKEELKANGKKAKLAEPVEPSASNGHVEPKQESDVEDYFGGGCDEDEDDDELSEEEECSDDDLVSDEEKKDKTKARCIDLDSDAEGGEISSDEEEESVEIESSSDPEDLEMETFVFPVPNMEESIMSMRQDFVHRCLFALFQNRGPLWARTKVDNFFQEIFYRRACLDKEQQTQVEAWQSRIKVLQKESEHKVGENNDILVANRPVVDSREMRQVVDADSNTWSAKQTFDSREKSGARHVMDLLGLKLEEVKFKLSDERALLRNTGHGPRRWSVFWSKTAMETAKVLLREFKTQGQLYSAFAGSLGLFFGAVDGPTLKPMERTVKPTEPVPGVKGVPEPRELGFWRRFLLTSPGVVLAFRLGLKAKDLKASSSSIALAVDHLLCAIGTTLLQLKQTQVSVSPTLADKARDLRDGDEGIVRDFQELAVGKKAVVATRLVRQAEKQLGDSAWVSILSDLTHSLPEMSPQSLSSTCQAVAKLGFGRRANQEMRTAKTRLFEQLAALVQERAREMGPQEIARSVSGLAISKEVAASHPVFSALGEAATSRLDDFQAPAAAQLVNGLSKLRLGGGSSGVLAQFAGVLKDWLSELYPKELALVANAYARCSVPASVCDSLFEELATLVVKCMDDLVSQDVANLANAFAKLDAPGGQAGQELLLQLARHAKLPEMDPPHIAAMAWAYARLKHPEAPKLLWAIAEQLSSSKGFHCFSTQEIVNLLSAFAKTRVRHQLLLEHVVTYLKENPQVVAQMVPLDILYTASSLARMQIFDETVYNLLAQNIRRTWKISAKQGIYFLQSLMQAQCLDKDLANGLVPILQQALQRGQKDPSTSDWVVALGVLTSIPENSKEIDHLCEEIVGHCADHVMQGRPLSGLDMSYLLRALSRKRFDKTAELTPLLLWRLIENHGSFAISEFVSAVNFAVTMYVEDAVAFGVTDSIYSSVLNLLIQELTSGKRMIGLTHHELLTVASTLSKVADQEYSEPAWSAMMRETSRILMEDLEAAVSSDASLTHAIVVVLNCCARAHAREALLLGPIYEWLASNRINHLRGDLSRQGILAISLAKLGAAGQLEVRDLAMTQRQYFAAWSQLLEGASRTAPLEDRGPLVLGLAHTLHGLTLWSTPRQRALFREATIQQIRLAALETKDTKIDTPGILANMLLGTWHSS</sequence>
<keyword evidence="4" id="KW-1185">Reference proteome</keyword>
<comment type="caution">
    <text evidence="3">The sequence shown here is derived from an EMBL/GenBank/DDBJ whole genome shotgun (WGS) entry which is preliminary data.</text>
</comment>
<evidence type="ECO:0000313" key="4">
    <source>
        <dbReference type="Proteomes" id="UP001642484"/>
    </source>
</evidence>
<dbReference type="Proteomes" id="UP001642484">
    <property type="component" value="Unassembled WGS sequence"/>
</dbReference>
<dbReference type="EMBL" id="CAXAMN010026583">
    <property type="protein sequence ID" value="CAK9104218.1"/>
    <property type="molecule type" value="Genomic_DNA"/>
</dbReference>
<feature type="domain" description="J" evidence="2">
    <location>
        <begin position="2"/>
        <end position="81"/>
    </location>
</feature>
<reference evidence="3 4" key="1">
    <citation type="submission" date="2024-02" db="EMBL/GenBank/DDBJ databases">
        <authorList>
            <person name="Chen Y."/>
            <person name="Shah S."/>
            <person name="Dougan E. K."/>
            <person name="Thang M."/>
            <person name="Chan C."/>
        </authorList>
    </citation>
    <scope>NUCLEOTIDE SEQUENCE [LARGE SCALE GENOMIC DNA]</scope>
</reference>
<name>A0ABP0RV29_9DINO</name>
<feature type="compositionally biased region" description="Acidic residues" evidence="1">
    <location>
        <begin position="353"/>
        <end position="375"/>
    </location>
</feature>
<gene>
    <name evidence="3" type="ORF">CCMP2556_LOCUS48876</name>
</gene>
<dbReference type="InterPro" id="IPR001623">
    <property type="entry name" value="DnaJ_domain"/>
</dbReference>
<evidence type="ECO:0000259" key="2">
    <source>
        <dbReference type="PROSITE" id="PS50076"/>
    </source>
</evidence>
<evidence type="ECO:0000256" key="1">
    <source>
        <dbReference type="SAM" id="MobiDB-lite"/>
    </source>
</evidence>
<feature type="compositionally biased region" description="Basic and acidic residues" evidence="1">
    <location>
        <begin position="376"/>
        <end position="389"/>
    </location>
</feature>